<dbReference type="PANTHER" id="PTHR48051:SF52">
    <property type="entry name" value="LEUCINE-RICH REPEAT PROTEIN 1"/>
    <property type="match status" value="1"/>
</dbReference>
<keyword evidence="6" id="KW-1185">Reference proteome</keyword>
<dbReference type="SUPFAM" id="SSF52058">
    <property type="entry name" value="L domain-like"/>
    <property type="match status" value="1"/>
</dbReference>
<dbReference type="InterPro" id="IPR001611">
    <property type="entry name" value="Leu-rich_rpt"/>
</dbReference>
<dbReference type="SMART" id="SM00369">
    <property type="entry name" value="LRR_TYP"/>
    <property type="match status" value="4"/>
</dbReference>
<feature type="domain" description="PIF1/LRR1 pleckstrin homology" evidence="4">
    <location>
        <begin position="1"/>
        <end position="114"/>
    </location>
</feature>
<reference evidence="5" key="2">
    <citation type="submission" date="2020-11" db="EMBL/GenBank/DDBJ databases">
        <authorList>
            <person name="McCartney M.A."/>
            <person name="Auch B."/>
            <person name="Kono T."/>
            <person name="Mallez S."/>
            <person name="Becker A."/>
            <person name="Gohl D.M."/>
            <person name="Silverstein K.A.T."/>
            <person name="Koren S."/>
            <person name="Bechman K.B."/>
            <person name="Herman A."/>
            <person name="Abrahante J.E."/>
            <person name="Garbe J."/>
        </authorList>
    </citation>
    <scope>NUCLEOTIDE SEQUENCE</scope>
    <source>
        <strain evidence="5">Duluth1</strain>
        <tissue evidence="5">Whole animal</tissue>
    </source>
</reference>
<dbReference type="OrthoDB" id="17912at2759"/>
<dbReference type="InterPro" id="IPR032675">
    <property type="entry name" value="LRR_dom_sf"/>
</dbReference>
<dbReference type="InterPro" id="IPR050216">
    <property type="entry name" value="LRR_domain-containing"/>
</dbReference>
<dbReference type="PANTHER" id="PTHR48051">
    <property type="match status" value="1"/>
</dbReference>
<evidence type="ECO:0000256" key="3">
    <source>
        <dbReference type="ARBA" id="ARBA00023242"/>
    </source>
</evidence>
<protein>
    <recommendedName>
        <fullName evidence="4">PIF1/LRR1 pleckstrin homology domain-containing protein</fullName>
    </recommendedName>
</protein>
<dbReference type="EMBL" id="JAIWYP010000003">
    <property type="protein sequence ID" value="KAH3857033.1"/>
    <property type="molecule type" value="Genomic_DNA"/>
</dbReference>
<proteinExistence type="predicted"/>
<dbReference type="Pfam" id="PF13855">
    <property type="entry name" value="LRR_8"/>
    <property type="match status" value="1"/>
</dbReference>
<dbReference type="AlphaFoldDB" id="A0A9D4LEG4"/>
<accession>A0A9D4LEG4</accession>
<evidence type="ECO:0000256" key="2">
    <source>
        <dbReference type="ARBA" id="ARBA00022737"/>
    </source>
</evidence>
<dbReference type="Proteomes" id="UP000828390">
    <property type="component" value="Unassembled WGS sequence"/>
</dbReference>
<organism evidence="5 6">
    <name type="scientific">Dreissena polymorpha</name>
    <name type="common">Zebra mussel</name>
    <name type="synonym">Mytilus polymorpha</name>
    <dbReference type="NCBI Taxonomy" id="45954"/>
    <lineage>
        <taxon>Eukaryota</taxon>
        <taxon>Metazoa</taxon>
        <taxon>Spiralia</taxon>
        <taxon>Lophotrochozoa</taxon>
        <taxon>Mollusca</taxon>
        <taxon>Bivalvia</taxon>
        <taxon>Autobranchia</taxon>
        <taxon>Heteroconchia</taxon>
        <taxon>Euheterodonta</taxon>
        <taxon>Imparidentia</taxon>
        <taxon>Neoheterodontei</taxon>
        <taxon>Myida</taxon>
        <taxon>Dreissenoidea</taxon>
        <taxon>Dreissenidae</taxon>
        <taxon>Dreissena</taxon>
    </lineage>
</organism>
<keyword evidence="2" id="KW-0677">Repeat</keyword>
<dbReference type="PROSITE" id="PS51450">
    <property type="entry name" value="LRR"/>
    <property type="match status" value="2"/>
</dbReference>
<evidence type="ECO:0000313" key="6">
    <source>
        <dbReference type="Proteomes" id="UP000828390"/>
    </source>
</evidence>
<name>A0A9D4LEG4_DREPO</name>
<sequence>MRLCCDIEVVERATGSLSLKKGKPIRAQLAVGKSPPSDSVYMMVCTTKNKNGTKYQIKGNIEKVFTKCVSEGKATIRLISPERDICISKADVIQLKSYLNILKQVVQGQMPDKSVFSSLAPVSAKKIERPKTVLVITCKKDYPLTTNFPSSLETLQVHDCSMKKMDSRIFQLRNLVCLDLSDNSLTEVPDGIEKLQNLSDLRLKCNKFEKFPMNICRLKNIQNNLAVLDLSNNQMKELPVQICELANLAMLKMDNNLLEAVPPTIGRLANLKAVSMSNNKLTVLPAGFMRLRLDSVDLFGNNFVRTENVTSRDHVDVPSLVECAARHIRKQRIPYTEDDLHTHLCRYLDSARVCWCGNFCFQCSVAYSHMVNLRTVTSAITAVDLTGSTFVPVQGFLCSPQCLNKFKTDPNAYWR</sequence>
<evidence type="ECO:0000313" key="5">
    <source>
        <dbReference type="EMBL" id="KAH3857033.1"/>
    </source>
</evidence>
<keyword evidence="3" id="KW-0539">Nucleus</keyword>
<dbReference type="InterPro" id="IPR057437">
    <property type="entry name" value="PIF1/LRR1_PH"/>
</dbReference>
<keyword evidence="1" id="KW-0433">Leucine-rich repeat</keyword>
<dbReference type="InterPro" id="IPR003591">
    <property type="entry name" value="Leu-rich_rpt_typical-subtyp"/>
</dbReference>
<comment type="caution">
    <text evidence="5">The sequence shown here is derived from an EMBL/GenBank/DDBJ whole genome shotgun (WGS) entry which is preliminary data.</text>
</comment>
<dbReference type="Gene3D" id="3.80.10.10">
    <property type="entry name" value="Ribonuclease Inhibitor"/>
    <property type="match status" value="2"/>
</dbReference>
<reference evidence="5" key="1">
    <citation type="journal article" date="2019" name="bioRxiv">
        <title>The Genome of the Zebra Mussel, Dreissena polymorpha: A Resource for Invasive Species Research.</title>
        <authorList>
            <person name="McCartney M.A."/>
            <person name="Auch B."/>
            <person name="Kono T."/>
            <person name="Mallez S."/>
            <person name="Zhang Y."/>
            <person name="Obille A."/>
            <person name="Becker A."/>
            <person name="Abrahante J.E."/>
            <person name="Garbe J."/>
            <person name="Badalamenti J.P."/>
            <person name="Herman A."/>
            <person name="Mangelson H."/>
            <person name="Liachko I."/>
            <person name="Sullivan S."/>
            <person name="Sone E.D."/>
            <person name="Koren S."/>
            <person name="Silverstein K.A.T."/>
            <person name="Beckman K.B."/>
            <person name="Gohl D.M."/>
        </authorList>
    </citation>
    <scope>NUCLEOTIDE SEQUENCE</scope>
    <source>
        <strain evidence="5">Duluth1</strain>
        <tissue evidence="5">Whole animal</tissue>
    </source>
</reference>
<dbReference type="Pfam" id="PF25344">
    <property type="entry name" value="PH_LRR1"/>
    <property type="match status" value="1"/>
</dbReference>
<evidence type="ECO:0000256" key="1">
    <source>
        <dbReference type="ARBA" id="ARBA00022614"/>
    </source>
</evidence>
<gene>
    <name evidence="5" type="ORF">DPMN_099630</name>
</gene>
<evidence type="ECO:0000259" key="4">
    <source>
        <dbReference type="Pfam" id="PF25344"/>
    </source>
</evidence>
<dbReference type="GO" id="GO:0005737">
    <property type="term" value="C:cytoplasm"/>
    <property type="evidence" value="ECO:0007669"/>
    <property type="project" value="TreeGrafter"/>
</dbReference>